<protein>
    <recommendedName>
        <fullName evidence="4">Transmembrane protein</fullName>
    </recommendedName>
</protein>
<feature type="transmembrane region" description="Helical" evidence="1">
    <location>
        <begin position="274"/>
        <end position="296"/>
    </location>
</feature>
<organism evidence="2 3">
    <name type="scientific">Spinacia oleracea</name>
    <name type="common">Spinach</name>
    <dbReference type="NCBI Taxonomy" id="3562"/>
    <lineage>
        <taxon>Eukaryota</taxon>
        <taxon>Viridiplantae</taxon>
        <taxon>Streptophyta</taxon>
        <taxon>Embryophyta</taxon>
        <taxon>Tracheophyta</taxon>
        <taxon>Spermatophyta</taxon>
        <taxon>Magnoliopsida</taxon>
        <taxon>eudicotyledons</taxon>
        <taxon>Gunneridae</taxon>
        <taxon>Pentapetalae</taxon>
        <taxon>Caryophyllales</taxon>
        <taxon>Chenopodiaceae</taxon>
        <taxon>Chenopodioideae</taxon>
        <taxon>Anserineae</taxon>
        <taxon>Spinacia</taxon>
    </lineage>
</organism>
<evidence type="ECO:0000313" key="3">
    <source>
        <dbReference type="RefSeq" id="XP_021859680.2"/>
    </source>
</evidence>
<reference evidence="3" key="2">
    <citation type="submission" date="2025-08" db="UniProtKB">
        <authorList>
            <consortium name="RefSeq"/>
        </authorList>
    </citation>
    <scope>IDENTIFICATION</scope>
    <source>
        <tissue evidence="3">Leaf</tissue>
    </source>
</reference>
<feature type="transmembrane region" description="Helical" evidence="1">
    <location>
        <begin position="95"/>
        <end position="118"/>
    </location>
</feature>
<evidence type="ECO:0000313" key="2">
    <source>
        <dbReference type="Proteomes" id="UP000813463"/>
    </source>
</evidence>
<feature type="transmembrane region" description="Helical" evidence="1">
    <location>
        <begin position="56"/>
        <end position="75"/>
    </location>
</feature>
<keyword evidence="1" id="KW-0472">Membrane</keyword>
<keyword evidence="2" id="KW-1185">Reference proteome</keyword>
<dbReference type="RefSeq" id="XP_021859680.2">
    <property type="nucleotide sequence ID" value="XM_022003988.2"/>
</dbReference>
<dbReference type="AlphaFoldDB" id="A0A9R0K6W3"/>
<dbReference type="GO" id="GO:0016020">
    <property type="term" value="C:membrane"/>
    <property type="evidence" value="ECO:0000318"/>
    <property type="project" value="GO_Central"/>
</dbReference>
<dbReference type="KEGG" id="soe:110798795"/>
<name>A0A9R0K6W3_SPIOL</name>
<feature type="transmembrane region" description="Helical" evidence="1">
    <location>
        <begin position="27"/>
        <end position="47"/>
    </location>
</feature>
<dbReference type="PANTHER" id="PTHR33133">
    <property type="entry name" value="OS08G0107100 PROTEIN-RELATED"/>
    <property type="match status" value="1"/>
</dbReference>
<proteinExistence type="predicted"/>
<dbReference type="Proteomes" id="UP000813463">
    <property type="component" value="Chromosome 5"/>
</dbReference>
<accession>A0A9R0K6W3</accession>
<dbReference type="GeneID" id="110798795"/>
<evidence type="ECO:0000256" key="1">
    <source>
        <dbReference type="SAM" id="Phobius"/>
    </source>
</evidence>
<keyword evidence="1" id="KW-1133">Transmembrane helix</keyword>
<gene>
    <name evidence="3" type="primary">LOC110798795</name>
</gene>
<feature type="transmembrane region" description="Helical" evidence="1">
    <location>
        <begin position="237"/>
        <end position="262"/>
    </location>
</feature>
<feature type="transmembrane region" description="Helical" evidence="1">
    <location>
        <begin position="154"/>
        <end position="174"/>
    </location>
</feature>
<dbReference type="PANTHER" id="PTHR33133:SF3">
    <property type="entry name" value="TRANSMEMBRANE PROTEIN"/>
    <property type="match status" value="1"/>
</dbReference>
<evidence type="ECO:0008006" key="4">
    <source>
        <dbReference type="Google" id="ProtNLM"/>
    </source>
</evidence>
<reference evidence="2" key="1">
    <citation type="journal article" date="2021" name="Nat. Commun.">
        <title>Genomic analyses provide insights into spinach domestication and the genetic basis of agronomic traits.</title>
        <authorList>
            <person name="Cai X."/>
            <person name="Sun X."/>
            <person name="Xu C."/>
            <person name="Sun H."/>
            <person name="Wang X."/>
            <person name="Ge C."/>
            <person name="Zhang Z."/>
            <person name="Wang Q."/>
            <person name="Fei Z."/>
            <person name="Jiao C."/>
            <person name="Wang Q."/>
        </authorList>
    </citation>
    <scope>NUCLEOTIDE SEQUENCE [LARGE SCALE GENOMIC DNA]</scope>
    <source>
        <strain evidence="2">cv. Varoflay</strain>
    </source>
</reference>
<sequence>MEDNPLISMARAGKIVRKSVYTFLQHYQYFTSIAAFIALPFSISVLISQAIVPRSFALLPTVYGRLHTVFLAAGFPPYSDFFSLLSLKLSQTISSSIVTLPFTLSFLLLAKASIIHFFTHKTNNNQQKTPPSSSSSSFIALYHPILSTHICNTFIIFAANATCFSLLFLAFNFIEGFHLSSPKWVLLFSVLGSVFYSIILANSFVVCSLALVSSGIERRGGFLSVLKACVSIRGKTSTALALAVPTNLGLAAVEALFHFRIIATAQHHPNSSSAALWLVALEGVLIAYIYSVLVVLDVIMSCLFYQCCENDQLFLQQFTQDNNGSVTEVEDEEYCYYEYNAEKLKELEEFV</sequence>
<feature type="transmembrane region" description="Helical" evidence="1">
    <location>
        <begin position="194"/>
        <end position="216"/>
    </location>
</feature>
<keyword evidence="1" id="KW-0812">Transmembrane</keyword>